<evidence type="ECO:0000313" key="1">
    <source>
        <dbReference type="EMBL" id="BAY98943.1"/>
    </source>
</evidence>
<reference evidence="1 2" key="1">
    <citation type="submission" date="2017-06" db="EMBL/GenBank/DDBJ databases">
        <title>Genome sequencing of cyanobaciteial culture collection at National Institute for Environmental Studies (NIES).</title>
        <authorList>
            <person name="Hirose Y."/>
            <person name="Shimura Y."/>
            <person name="Fujisawa T."/>
            <person name="Nakamura Y."/>
            <person name="Kawachi M."/>
        </authorList>
    </citation>
    <scope>NUCLEOTIDE SEQUENCE [LARGE SCALE GENOMIC DNA]</scope>
    <source>
        <strain evidence="1 2">NIES-37</strain>
    </source>
</reference>
<sequence length="475" mass="54627">MITRRKFQKLSFFSLLLSSLKGCAKLDKSDLKLNSAVTNPETFILWERGYLPGENQGILQLVAAWKQLTGKKVNLKLVSDDFIEQSLLETWKNPNNVKAPNIIFSITFNQIIAPLLAWEDQLLDLSDLIEPIASSFDPDVLPQVLYHNQVRGDRSYYALPIGQSDAYIHYWKDSLAEIGYTETDIPQEWHQFWQFWKTAQTQLRSHQHPDLYGLGLCMSANGFDTIAAFQLFLDAHNVKIATHQNGIVLNNTNNRKDFIAIIEEFADFYRQGYVPTDTLTWSGSGNNIAFLNHRILMTLNMTLSIPRSQKLENNQYNQNAAKRYRDIGTLATYPKKLDGTTLQAPRVLNQILVLKHSQNSQDTLDFVQYLLKPDNIRQLIHGFNGRILPTMPQLLKDPLWQDPSDHHSAAALAICNRPRLPEYDKLHPIFSHIYMQQLWAQIIHRVICKNASPTEAANWGIEEIQNIWQSFENKL</sequence>
<dbReference type="Pfam" id="PF13416">
    <property type="entry name" value="SBP_bac_8"/>
    <property type="match status" value="1"/>
</dbReference>
<dbReference type="SUPFAM" id="SSF53850">
    <property type="entry name" value="Periplasmic binding protein-like II"/>
    <property type="match status" value="1"/>
</dbReference>
<protein>
    <submittedName>
        <fullName evidence="1">Putative transporter</fullName>
    </submittedName>
</protein>
<dbReference type="PANTHER" id="PTHR43649:SF12">
    <property type="entry name" value="DIACETYLCHITOBIOSE BINDING PROTEIN DASA"/>
    <property type="match status" value="1"/>
</dbReference>
<name>A0A1Z4MZS8_9CYAN</name>
<dbReference type="InterPro" id="IPR006059">
    <property type="entry name" value="SBP"/>
</dbReference>
<dbReference type="Gene3D" id="3.40.190.10">
    <property type="entry name" value="Periplasmic binding protein-like II"/>
    <property type="match status" value="1"/>
</dbReference>
<dbReference type="Proteomes" id="UP000218785">
    <property type="component" value="Chromosome"/>
</dbReference>
<dbReference type="PANTHER" id="PTHR43649">
    <property type="entry name" value="ARABINOSE-BINDING PROTEIN-RELATED"/>
    <property type="match status" value="1"/>
</dbReference>
<accession>A0A1Z4MZS8</accession>
<proteinExistence type="predicted"/>
<organism evidence="1 2">
    <name type="scientific">Tolypothrix tenuis PCC 7101</name>
    <dbReference type="NCBI Taxonomy" id="231146"/>
    <lineage>
        <taxon>Bacteria</taxon>
        <taxon>Bacillati</taxon>
        <taxon>Cyanobacteriota</taxon>
        <taxon>Cyanophyceae</taxon>
        <taxon>Nostocales</taxon>
        <taxon>Tolypothrichaceae</taxon>
        <taxon>Tolypothrix</taxon>
    </lineage>
</organism>
<evidence type="ECO:0000313" key="2">
    <source>
        <dbReference type="Proteomes" id="UP000218785"/>
    </source>
</evidence>
<dbReference type="RefSeq" id="WP_096576736.1">
    <property type="nucleotide sequence ID" value="NZ_CAWNJS010000001.1"/>
</dbReference>
<dbReference type="EMBL" id="AP018248">
    <property type="protein sequence ID" value="BAY98943.1"/>
    <property type="molecule type" value="Genomic_DNA"/>
</dbReference>
<gene>
    <name evidence="1" type="ORF">NIES37_29210</name>
</gene>
<keyword evidence="2" id="KW-1185">Reference proteome</keyword>
<dbReference type="InterPro" id="IPR050490">
    <property type="entry name" value="Bact_solute-bd_prot1"/>
</dbReference>
<dbReference type="AlphaFoldDB" id="A0A1Z4MZS8"/>
<dbReference type="KEGG" id="ttq:NIES37_29210"/>